<evidence type="ECO:0000313" key="4">
    <source>
        <dbReference type="Proteomes" id="UP001055439"/>
    </source>
</evidence>
<name>A0A9E7JLF5_9LILI</name>
<feature type="region of interest" description="Disordered" evidence="1">
    <location>
        <begin position="1"/>
        <end position="34"/>
    </location>
</feature>
<dbReference type="Proteomes" id="UP001055439">
    <property type="component" value="Chromosome 2"/>
</dbReference>
<dbReference type="InterPro" id="IPR006869">
    <property type="entry name" value="DUF547"/>
</dbReference>
<dbReference type="OrthoDB" id="4239773at2759"/>
<protein>
    <recommendedName>
        <fullName evidence="2">DUF547 domain-containing protein</fullName>
    </recommendedName>
</protein>
<dbReference type="PANTHER" id="PTHR23054:SF26">
    <property type="entry name" value="ELECTRON TRANSPORTER"/>
    <property type="match status" value="1"/>
</dbReference>
<feature type="domain" description="DUF547" evidence="2">
    <location>
        <begin position="189"/>
        <end position="294"/>
    </location>
</feature>
<dbReference type="Pfam" id="PF04784">
    <property type="entry name" value="DUF547"/>
    <property type="match status" value="1"/>
</dbReference>
<feature type="region of interest" description="Disordered" evidence="1">
    <location>
        <begin position="293"/>
        <end position="316"/>
    </location>
</feature>
<reference evidence="3" key="1">
    <citation type="submission" date="2022-05" db="EMBL/GenBank/DDBJ databases">
        <title>The Musa troglodytarum L. genome provides insights into the mechanism of non-climacteric behaviour and enrichment of carotenoids.</title>
        <authorList>
            <person name="Wang J."/>
        </authorList>
    </citation>
    <scope>NUCLEOTIDE SEQUENCE</scope>
    <source>
        <tissue evidence="3">Leaf</tissue>
    </source>
</reference>
<dbReference type="AlphaFoldDB" id="A0A9E7JLF5"/>
<sequence length="316" mass="35906">MEVTNAGRVDSVSKVSSTRVSHLGRSKSASDRNLELTKSGKSHCIARYRTECKKFRFQPHQVLSSIEDAGLTNILLKLKILAVVLSMLHNFRIFIFYYNFDIVAKHKAGFDITTSPLTCQFLFQEKLPTSWREYPKRWSDAWLLYIDGCVLTHLKSLVNCILLLKIIYQCCPSSKRLLVEQLENVNVSVLETNAKLAFWINIYNSLPMHACLVYGFPSNPLRRIALFNKWLETILTNAVRKKYGEEKQLTGSNLGLSSCQLLVFFALCTGASSDPMVRTYTRKNAMEELEKAKRGIPSNPCTGEEIKQSFSTKGSR</sequence>
<organism evidence="3 4">
    <name type="scientific">Musa troglodytarum</name>
    <name type="common">fe'i banana</name>
    <dbReference type="NCBI Taxonomy" id="320322"/>
    <lineage>
        <taxon>Eukaryota</taxon>
        <taxon>Viridiplantae</taxon>
        <taxon>Streptophyta</taxon>
        <taxon>Embryophyta</taxon>
        <taxon>Tracheophyta</taxon>
        <taxon>Spermatophyta</taxon>
        <taxon>Magnoliopsida</taxon>
        <taxon>Liliopsida</taxon>
        <taxon>Zingiberales</taxon>
        <taxon>Musaceae</taxon>
        <taxon>Musa</taxon>
    </lineage>
</organism>
<accession>A0A9E7JLF5</accession>
<dbReference type="EMBL" id="CP097504">
    <property type="protein sequence ID" value="URD85034.1"/>
    <property type="molecule type" value="Genomic_DNA"/>
</dbReference>
<proteinExistence type="predicted"/>
<evidence type="ECO:0000313" key="3">
    <source>
        <dbReference type="EMBL" id="URD85034.1"/>
    </source>
</evidence>
<keyword evidence="4" id="KW-1185">Reference proteome</keyword>
<evidence type="ECO:0000259" key="2">
    <source>
        <dbReference type="Pfam" id="PF04784"/>
    </source>
</evidence>
<dbReference type="PANTHER" id="PTHR23054">
    <property type="entry name" value="TERNARY COMPLEX FACTOR MIP1, LEUCINE-ZIPPER-RELATED"/>
    <property type="match status" value="1"/>
</dbReference>
<evidence type="ECO:0000256" key="1">
    <source>
        <dbReference type="SAM" id="MobiDB-lite"/>
    </source>
</evidence>
<gene>
    <name evidence="3" type="ORF">MUK42_33326</name>
</gene>